<dbReference type="EMBL" id="JAQOWY010000187">
    <property type="protein sequence ID" value="KAK1847924.1"/>
    <property type="molecule type" value="Genomic_DNA"/>
</dbReference>
<organism evidence="1 2">
    <name type="scientific">Colletotrichum chrysophilum</name>
    <dbReference type="NCBI Taxonomy" id="1836956"/>
    <lineage>
        <taxon>Eukaryota</taxon>
        <taxon>Fungi</taxon>
        <taxon>Dikarya</taxon>
        <taxon>Ascomycota</taxon>
        <taxon>Pezizomycotina</taxon>
        <taxon>Sordariomycetes</taxon>
        <taxon>Hypocreomycetidae</taxon>
        <taxon>Glomerellales</taxon>
        <taxon>Glomerellaceae</taxon>
        <taxon>Colletotrichum</taxon>
        <taxon>Colletotrichum gloeosporioides species complex</taxon>
    </lineage>
</organism>
<evidence type="ECO:0000313" key="2">
    <source>
        <dbReference type="Proteomes" id="UP001243330"/>
    </source>
</evidence>
<sequence>MGWLDEISLVSAVGVRSPISGGLSVFRSYGTGVYPPAPSSAPSRNRKHGVGKAIAAREAAAVQIIPAGWIMGCCRWRG</sequence>
<dbReference type="Proteomes" id="UP001243330">
    <property type="component" value="Unassembled WGS sequence"/>
</dbReference>
<comment type="caution">
    <text evidence="1">The sequence shown here is derived from an EMBL/GenBank/DDBJ whole genome shotgun (WGS) entry which is preliminary data.</text>
</comment>
<dbReference type="AlphaFoldDB" id="A0AAD9ALS9"/>
<keyword evidence="2" id="KW-1185">Reference proteome</keyword>
<reference evidence="1" key="1">
    <citation type="submission" date="2023-01" db="EMBL/GenBank/DDBJ databases">
        <title>Colletotrichum chrysophilum M932 genome sequence.</title>
        <authorList>
            <person name="Baroncelli R."/>
        </authorList>
    </citation>
    <scope>NUCLEOTIDE SEQUENCE</scope>
    <source>
        <strain evidence="1">M932</strain>
    </source>
</reference>
<name>A0AAD9ALS9_9PEZI</name>
<proteinExistence type="predicted"/>
<evidence type="ECO:0000313" key="1">
    <source>
        <dbReference type="EMBL" id="KAK1847924.1"/>
    </source>
</evidence>
<protein>
    <submittedName>
        <fullName evidence="1">Uncharacterized protein</fullName>
    </submittedName>
</protein>
<accession>A0AAD9ALS9</accession>
<gene>
    <name evidence="1" type="ORF">CCHR01_09463</name>
</gene>